<feature type="non-terminal residue" evidence="2">
    <location>
        <position position="215"/>
    </location>
</feature>
<gene>
    <name evidence="2" type="ORF">IFM89_018434</name>
</gene>
<feature type="compositionally biased region" description="Basic residues" evidence="1">
    <location>
        <begin position="180"/>
        <end position="191"/>
    </location>
</feature>
<evidence type="ECO:0000313" key="3">
    <source>
        <dbReference type="Proteomes" id="UP000631114"/>
    </source>
</evidence>
<comment type="caution">
    <text evidence="2">The sequence shown here is derived from an EMBL/GenBank/DDBJ whole genome shotgun (WGS) entry which is preliminary data.</text>
</comment>
<evidence type="ECO:0000313" key="2">
    <source>
        <dbReference type="EMBL" id="KAF9605768.1"/>
    </source>
</evidence>
<organism evidence="2 3">
    <name type="scientific">Coptis chinensis</name>
    <dbReference type="NCBI Taxonomy" id="261450"/>
    <lineage>
        <taxon>Eukaryota</taxon>
        <taxon>Viridiplantae</taxon>
        <taxon>Streptophyta</taxon>
        <taxon>Embryophyta</taxon>
        <taxon>Tracheophyta</taxon>
        <taxon>Spermatophyta</taxon>
        <taxon>Magnoliopsida</taxon>
        <taxon>Ranunculales</taxon>
        <taxon>Ranunculaceae</taxon>
        <taxon>Coptidoideae</taxon>
        <taxon>Coptis</taxon>
    </lineage>
</organism>
<accession>A0A835LRT3</accession>
<dbReference type="AlphaFoldDB" id="A0A835LRT3"/>
<sequence>MSHIHLHQYQKKDRPLLQTAENVLPNVQDPLLKKACNATDYQSLCLSSIAPFLEPDPSDHIFILNSSSSEDDEPNVDDHPETIDDNDMELLWGEEPKVALAFAVKAASTPESCVLGKKELMQGLRKVDICLQNGHGQVVDDMNGNSDVCQVPRAMKVNDLPRRKEKKVKGYGRAKGPLEKKRKSSKTKQKHKEPDENEQSKQDQDVVGDELQYTQ</sequence>
<dbReference type="Proteomes" id="UP000631114">
    <property type="component" value="Unassembled WGS sequence"/>
</dbReference>
<name>A0A835LRT3_9MAGN</name>
<feature type="region of interest" description="Disordered" evidence="1">
    <location>
        <begin position="158"/>
        <end position="215"/>
    </location>
</feature>
<protein>
    <submittedName>
        <fullName evidence="2">Uncharacterized protein</fullName>
    </submittedName>
</protein>
<evidence type="ECO:0000256" key="1">
    <source>
        <dbReference type="SAM" id="MobiDB-lite"/>
    </source>
</evidence>
<proteinExistence type="predicted"/>
<dbReference type="EMBL" id="JADFTS010000005">
    <property type="protein sequence ID" value="KAF9605768.1"/>
    <property type="molecule type" value="Genomic_DNA"/>
</dbReference>
<feature type="compositionally biased region" description="Basic residues" evidence="1">
    <location>
        <begin position="163"/>
        <end position="172"/>
    </location>
</feature>
<keyword evidence="3" id="KW-1185">Reference proteome</keyword>
<reference evidence="2 3" key="1">
    <citation type="submission" date="2020-10" db="EMBL/GenBank/DDBJ databases">
        <title>The Coptis chinensis genome and diversification of protoberbering-type alkaloids.</title>
        <authorList>
            <person name="Wang B."/>
            <person name="Shu S."/>
            <person name="Song C."/>
            <person name="Liu Y."/>
        </authorList>
    </citation>
    <scope>NUCLEOTIDE SEQUENCE [LARGE SCALE GENOMIC DNA]</scope>
    <source>
        <strain evidence="2">HL-2020</strain>
        <tissue evidence="2">Leaf</tissue>
    </source>
</reference>
<feature type="compositionally biased region" description="Basic and acidic residues" evidence="1">
    <location>
        <begin position="192"/>
        <end position="204"/>
    </location>
</feature>